<keyword evidence="2" id="KW-1185">Reference proteome</keyword>
<evidence type="ECO:0000313" key="2">
    <source>
        <dbReference type="Proteomes" id="UP000325315"/>
    </source>
</evidence>
<dbReference type="Proteomes" id="UP000325315">
    <property type="component" value="Unassembled WGS sequence"/>
</dbReference>
<evidence type="ECO:0000313" key="1">
    <source>
        <dbReference type="EMBL" id="KAA3481620.1"/>
    </source>
</evidence>
<dbReference type="AlphaFoldDB" id="A0A5B6WIX2"/>
<proteinExistence type="predicted"/>
<comment type="caution">
    <text evidence="1">The sequence shown here is derived from an EMBL/GenBank/DDBJ whole genome shotgun (WGS) entry which is preliminary data.</text>
</comment>
<sequence>MICNEVWCVAGRRSHGSRVQTEGMFCNVQSMDFQTSFMINCCILIPQDLSQHFRYVCRLGHKGHDDLMSSSPSFDLAPTVLGILNSMVATKHEGCTRCGI</sequence>
<reference evidence="2" key="1">
    <citation type="journal article" date="2019" name="Plant Biotechnol. J.">
        <title>Genome sequencing of the Australian wild diploid species Gossypium australe highlights disease resistance and delayed gland morphogenesis.</title>
        <authorList>
            <person name="Cai Y."/>
            <person name="Cai X."/>
            <person name="Wang Q."/>
            <person name="Wang P."/>
            <person name="Zhang Y."/>
            <person name="Cai C."/>
            <person name="Xu Y."/>
            <person name="Wang K."/>
            <person name="Zhou Z."/>
            <person name="Wang C."/>
            <person name="Geng S."/>
            <person name="Li B."/>
            <person name="Dong Q."/>
            <person name="Hou Y."/>
            <person name="Wang H."/>
            <person name="Ai P."/>
            <person name="Liu Z."/>
            <person name="Yi F."/>
            <person name="Sun M."/>
            <person name="An G."/>
            <person name="Cheng J."/>
            <person name="Zhang Y."/>
            <person name="Shi Q."/>
            <person name="Xie Y."/>
            <person name="Shi X."/>
            <person name="Chang Y."/>
            <person name="Huang F."/>
            <person name="Chen Y."/>
            <person name="Hong S."/>
            <person name="Mi L."/>
            <person name="Sun Q."/>
            <person name="Zhang L."/>
            <person name="Zhou B."/>
            <person name="Peng R."/>
            <person name="Zhang X."/>
            <person name="Liu F."/>
        </authorList>
    </citation>
    <scope>NUCLEOTIDE SEQUENCE [LARGE SCALE GENOMIC DNA]</scope>
    <source>
        <strain evidence="2">cv. PA1801</strain>
    </source>
</reference>
<gene>
    <name evidence="1" type="ORF">EPI10_021977</name>
</gene>
<dbReference type="EMBL" id="SMMG02000003">
    <property type="protein sequence ID" value="KAA3481620.1"/>
    <property type="molecule type" value="Genomic_DNA"/>
</dbReference>
<protein>
    <submittedName>
        <fullName evidence="1">Uncharacterized protein</fullName>
    </submittedName>
</protein>
<name>A0A5B6WIX2_9ROSI</name>
<organism evidence="1 2">
    <name type="scientific">Gossypium australe</name>
    <dbReference type="NCBI Taxonomy" id="47621"/>
    <lineage>
        <taxon>Eukaryota</taxon>
        <taxon>Viridiplantae</taxon>
        <taxon>Streptophyta</taxon>
        <taxon>Embryophyta</taxon>
        <taxon>Tracheophyta</taxon>
        <taxon>Spermatophyta</taxon>
        <taxon>Magnoliopsida</taxon>
        <taxon>eudicotyledons</taxon>
        <taxon>Gunneridae</taxon>
        <taxon>Pentapetalae</taxon>
        <taxon>rosids</taxon>
        <taxon>malvids</taxon>
        <taxon>Malvales</taxon>
        <taxon>Malvaceae</taxon>
        <taxon>Malvoideae</taxon>
        <taxon>Gossypium</taxon>
    </lineage>
</organism>
<accession>A0A5B6WIX2</accession>